<feature type="compositionally biased region" description="Basic and acidic residues" evidence="1">
    <location>
        <begin position="228"/>
        <end position="243"/>
    </location>
</feature>
<keyword evidence="3" id="KW-1185">Reference proteome</keyword>
<feature type="compositionally biased region" description="Polar residues" evidence="1">
    <location>
        <begin position="273"/>
        <end position="285"/>
    </location>
</feature>
<dbReference type="OrthoDB" id="3194584at2759"/>
<name>A0A2H3J7Y2_WOLCO</name>
<dbReference type="EMBL" id="KB467831">
    <property type="protein sequence ID" value="PCH33748.1"/>
    <property type="molecule type" value="Genomic_DNA"/>
</dbReference>
<feature type="compositionally biased region" description="Basic and acidic residues" evidence="1">
    <location>
        <begin position="588"/>
        <end position="603"/>
    </location>
</feature>
<feature type="region of interest" description="Disordered" evidence="1">
    <location>
        <begin position="431"/>
        <end position="485"/>
    </location>
</feature>
<evidence type="ECO:0000313" key="2">
    <source>
        <dbReference type="EMBL" id="PCH33748.1"/>
    </source>
</evidence>
<feature type="compositionally biased region" description="Acidic residues" evidence="1">
    <location>
        <begin position="455"/>
        <end position="474"/>
    </location>
</feature>
<dbReference type="STRING" id="742152.A0A2H3J7Y2"/>
<reference evidence="2 3" key="1">
    <citation type="journal article" date="2012" name="Science">
        <title>The Paleozoic origin of enzymatic lignin decomposition reconstructed from 31 fungal genomes.</title>
        <authorList>
            <person name="Floudas D."/>
            <person name="Binder M."/>
            <person name="Riley R."/>
            <person name="Barry K."/>
            <person name="Blanchette R.A."/>
            <person name="Henrissat B."/>
            <person name="Martinez A.T."/>
            <person name="Otillar R."/>
            <person name="Spatafora J.W."/>
            <person name="Yadav J.S."/>
            <person name="Aerts A."/>
            <person name="Benoit I."/>
            <person name="Boyd A."/>
            <person name="Carlson A."/>
            <person name="Copeland A."/>
            <person name="Coutinho P.M."/>
            <person name="de Vries R.P."/>
            <person name="Ferreira P."/>
            <person name="Findley K."/>
            <person name="Foster B."/>
            <person name="Gaskell J."/>
            <person name="Glotzer D."/>
            <person name="Gorecki P."/>
            <person name="Heitman J."/>
            <person name="Hesse C."/>
            <person name="Hori C."/>
            <person name="Igarashi K."/>
            <person name="Jurgens J.A."/>
            <person name="Kallen N."/>
            <person name="Kersten P."/>
            <person name="Kohler A."/>
            <person name="Kuees U."/>
            <person name="Kumar T.K.A."/>
            <person name="Kuo A."/>
            <person name="LaButti K."/>
            <person name="Larrondo L.F."/>
            <person name="Lindquist E."/>
            <person name="Ling A."/>
            <person name="Lombard V."/>
            <person name="Lucas S."/>
            <person name="Lundell T."/>
            <person name="Martin R."/>
            <person name="McLaughlin D.J."/>
            <person name="Morgenstern I."/>
            <person name="Morin E."/>
            <person name="Murat C."/>
            <person name="Nagy L.G."/>
            <person name="Nolan M."/>
            <person name="Ohm R.A."/>
            <person name="Patyshakuliyeva A."/>
            <person name="Rokas A."/>
            <person name="Ruiz-Duenas F.J."/>
            <person name="Sabat G."/>
            <person name="Salamov A."/>
            <person name="Samejima M."/>
            <person name="Schmutz J."/>
            <person name="Slot J.C."/>
            <person name="St John F."/>
            <person name="Stenlid J."/>
            <person name="Sun H."/>
            <person name="Sun S."/>
            <person name="Syed K."/>
            <person name="Tsang A."/>
            <person name="Wiebenga A."/>
            <person name="Young D."/>
            <person name="Pisabarro A."/>
            <person name="Eastwood D.C."/>
            <person name="Martin F."/>
            <person name="Cullen D."/>
            <person name="Grigoriev I.V."/>
            <person name="Hibbett D.S."/>
        </authorList>
    </citation>
    <scope>NUCLEOTIDE SEQUENCE [LARGE SCALE GENOMIC DNA]</scope>
    <source>
        <strain evidence="2 3">MD-104</strain>
    </source>
</reference>
<accession>A0A2H3J7Y2</accession>
<feature type="region of interest" description="Disordered" evidence="1">
    <location>
        <begin position="546"/>
        <end position="609"/>
    </location>
</feature>
<feature type="compositionally biased region" description="Basic and acidic residues" evidence="1">
    <location>
        <begin position="554"/>
        <end position="563"/>
    </location>
</feature>
<evidence type="ECO:0000256" key="1">
    <source>
        <dbReference type="SAM" id="MobiDB-lite"/>
    </source>
</evidence>
<dbReference type="OMA" id="GRGNKYT"/>
<sequence>MNPGSIFSTLVPGPSPASAAAQADASQANLANLYNMFGLMSQAIPATPTPLASGMSQSNTFVSPAPAMSYHAANTPINAQGGNEFSEILNKMSSMMTQLNRLASQQANEFSITLQNVLTEAIRLSSPVGTSVDDEQRLVQALYESEMKGQTYCQALDSLHAINNHSSMMWKNYYLEHSKRINKLVAGRRNTTPVSLNGRPVRSEETTSRPEQSGGHTPPVGPMQVSRTRPELPRSRNQRDQHGEASASSTARYRGEQSTSAQPQRRNIVPLPRSTTSQQIVTTQRLHVPRHSPPSVSEDDSSENSKEARPAPIRKQLAVKAPRMPLSTSDRVRRSSRNEIRIPTPPTRSPTPPTRVEPAARGTKFTDEDKVFFVKFLQWELGRNPRLTRSELNRMLAEKVPHHSAHSWDNQWARCNGIAERLYSEAIKLAEEQSEGDEGTVERLGVDDTTPGSDELSDWDVSDDESDPPTEEDERNMGQSRQPYTDADVRILAKYIAATPDWYDLPRGKKFGPYAEKYPQRSVEAYAQWYTDVKKREVDRMVRKIKRRNRDRKGKFVEIKEESGTPDPSLGPSSSKRPADDEDATTTRPEKRPREDNVQDEHTGLLSWP</sequence>
<feature type="compositionally biased region" description="Polar residues" evidence="1">
    <location>
        <begin position="246"/>
        <end position="265"/>
    </location>
</feature>
<organism evidence="2 3">
    <name type="scientific">Wolfiporia cocos (strain MD-104)</name>
    <name type="common">Brown rot fungus</name>
    <dbReference type="NCBI Taxonomy" id="742152"/>
    <lineage>
        <taxon>Eukaryota</taxon>
        <taxon>Fungi</taxon>
        <taxon>Dikarya</taxon>
        <taxon>Basidiomycota</taxon>
        <taxon>Agaricomycotina</taxon>
        <taxon>Agaricomycetes</taxon>
        <taxon>Polyporales</taxon>
        <taxon>Phaeolaceae</taxon>
        <taxon>Wolfiporia</taxon>
    </lineage>
</organism>
<protein>
    <submittedName>
        <fullName evidence="2">Uncharacterized protein</fullName>
    </submittedName>
</protein>
<evidence type="ECO:0000313" key="3">
    <source>
        <dbReference type="Proteomes" id="UP000218811"/>
    </source>
</evidence>
<dbReference type="Proteomes" id="UP000218811">
    <property type="component" value="Unassembled WGS sequence"/>
</dbReference>
<dbReference type="AlphaFoldDB" id="A0A2H3J7Y2"/>
<feature type="compositionally biased region" description="Basic and acidic residues" evidence="1">
    <location>
        <begin position="330"/>
        <end position="340"/>
    </location>
</feature>
<proteinExistence type="predicted"/>
<feature type="compositionally biased region" description="Pro residues" evidence="1">
    <location>
        <begin position="343"/>
        <end position="355"/>
    </location>
</feature>
<feature type="region of interest" description="Disordered" evidence="1">
    <location>
        <begin position="185"/>
        <end position="359"/>
    </location>
</feature>
<gene>
    <name evidence="2" type="ORF">WOLCODRAFT_160317</name>
</gene>